<proteinExistence type="predicted"/>
<protein>
    <recommendedName>
        <fullName evidence="1">GmrSD restriction endonucleases N-terminal domain-containing protein</fullName>
    </recommendedName>
</protein>
<keyword evidence="3" id="KW-1185">Reference proteome</keyword>
<sequence length="533" mass="61020">MSANIASRLETRTPFLKELIADINSGQIKVPQFQRQFVWKEEQALKLLDSITNNYPIGSLLLWKTKNSLAVERNIGEFKLPETDDMSPTDYVLDGQQRLTVIYSALGALTDDEGFDAVYDLIDQEFKEAPEIFDQTKFPLRIIYNTTKLLNFRSGLVSYPNADELQDRLDGLIDVITNYRVPVVTLKELTIEEVCPIFERINSSGTKLSTYDLMVAATWTESFDLNEEADKIAISLEPKGFDDIDGNTVLKCLSAIKFTGIKKDQVLNLRNLKKDEMDDIVEIAKKALLKTIDLLKTEFKIYSWDFLPYEAIAIVLCYIFSKRKTLNLEDVRRVRKWFWQSTFSERYRGASESFVSQDLKAIDAFIINKENPKKPFGQLPNIETFKKLSFRSNNSRSRGLIILLALKSPRNLTNGALIDPEKALSHYNSKQFHHIYPKAYLKRISSPEEHNSLANFCMLAASENNLISDNSPHEYLPKLINKLNNEAPSVFASNFLPNPNNVDYSTLNYKDFLHKRAELLLNDLIKLANGDHI</sequence>
<evidence type="ECO:0000259" key="1">
    <source>
        <dbReference type="Pfam" id="PF03235"/>
    </source>
</evidence>
<dbReference type="AlphaFoldDB" id="A0AAE3XQU8"/>
<dbReference type="InterPro" id="IPR004919">
    <property type="entry name" value="GmrSD_N"/>
</dbReference>
<reference evidence="2" key="1">
    <citation type="submission" date="2023-07" db="EMBL/GenBank/DDBJ databases">
        <title>Genomic Encyclopedia of Type Strains, Phase IV (KMG-IV): sequencing the most valuable type-strain genomes for metagenomic binning, comparative biology and taxonomic classification.</title>
        <authorList>
            <person name="Goeker M."/>
        </authorList>
    </citation>
    <scope>NUCLEOTIDE SEQUENCE</scope>
    <source>
        <strain evidence="2">DSM 26174</strain>
    </source>
</reference>
<dbReference type="EMBL" id="JAVDQD010000006">
    <property type="protein sequence ID" value="MDR6240980.1"/>
    <property type="molecule type" value="Genomic_DNA"/>
</dbReference>
<dbReference type="PANTHER" id="PTHR37292">
    <property type="entry name" value="VNG6097C"/>
    <property type="match status" value="1"/>
</dbReference>
<accession>A0AAE3XQU8</accession>
<evidence type="ECO:0000313" key="2">
    <source>
        <dbReference type="EMBL" id="MDR6240980.1"/>
    </source>
</evidence>
<comment type="caution">
    <text evidence="2">The sequence shown here is derived from an EMBL/GenBank/DDBJ whole genome shotgun (WGS) entry which is preliminary data.</text>
</comment>
<evidence type="ECO:0000313" key="3">
    <source>
        <dbReference type="Proteomes" id="UP001185092"/>
    </source>
</evidence>
<dbReference type="Proteomes" id="UP001185092">
    <property type="component" value="Unassembled WGS sequence"/>
</dbReference>
<name>A0AAE3XQU8_9BACT</name>
<feature type="domain" description="GmrSD restriction endonucleases N-terminal" evidence="1">
    <location>
        <begin position="16"/>
        <end position="216"/>
    </location>
</feature>
<organism evidence="2 3">
    <name type="scientific">Aureibacter tunicatorum</name>
    <dbReference type="NCBI Taxonomy" id="866807"/>
    <lineage>
        <taxon>Bacteria</taxon>
        <taxon>Pseudomonadati</taxon>
        <taxon>Bacteroidota</taxon>
        <taxon>Cytophagia</taxon>
        <taxon>Cytophagales</taxon>
        <taxon>Persicobacteraceae</taxon>
        <taxon>Aureibacter</taxon>
    </lineage>
</organism>
<gene>
    <name evidence="2" type="ORF">HNQ88_004056</name>
</gene>
<dbReference type="RefSeq" id="WP_309941387.1">
    <property type="nucleotide sequence ID" value="NZ_AP025305.1"/>
</dbReference>
<dbReference type="PANTHER" id="PTHR37292:SF2">
    <property type="entry name" value="DUF262 DOMAIN-CONTAINING PROTEIN"/>
    <property type="match status" value="1"/>
</dbReference>
<dbReference type="Pfam" id="PF03235">
    <property type="entry name" value="GmrSD_N"/>
    <property type="match status" value="1"/>
</dbReference>